<feature type="transmembrane region" description="Helical" evidence="1">
    <location>
        <begin position="96"/>
        <end position="115"/>
    </location>
</feature>
<keyword evidence="1" id="KW-0472">Membrane</keyword>
<organism evidence="2 3">
    <name type="scientific">Nocardioides aromaticivorans</name>
    <dbReference type="NCBI Taxonomy" id="200618"/>
    <lineage>
        <taxon>Bacteria</taxon>
        <taxon>Bacillati</taxon>
        <taxon>Actinomycetota</taxon>
        <taxon>Actinomycetes</taxon>
        <taxon>Propionibacteriales</taxon>
        <taxon>Nocardioidaceae</taxon>
        <taxon>Nocardioides</taxon>
    </lineage>
</organism>
<evidence type="ECO:0000313" key="2">
    <source>
        <dbReference type="EMBL" id="NYI43733.1"/>
    </source>
</evidence>
<dbReference type="AlphaFoldDB" id="A0A7Y9ZGA2"/>
<sequence>MLGFDGRACRVLSSDLDHLLGAWQLELRAWIATAVGASLLSGDRTVPKAELMPMSKLDRAPHAITGVLLGFAAGVLVLGAYFVQASWGTGGLFWDVFVIPALAILFAGALVAAAASSEWRRWWVGVAGGVALMVPLCIAGFVVLYVAIGFE</sequence>
<dbReference type="RefSeq" id="WP_179647832.1">
    <property type="nucleotide sequence ID" value="NZ_JACBZM010000001.1"/>
</dbReference>
<keyword evidence="1" id="KW-0812">Transmembrane</keyword>
<protein>
    <submittedName>
        <fullName evidence="2">Uncharacterized protein</fullName>
    </submittedName>
</protein>
<feature type="transmembrane region" description="Helical" evidence="1">
    <location>
        <begin position="122"/>
        <end position="148"/>
    </location>
</feature>
<dbReference type="EMBL" id="JACBZM010000001">
    <property type="protein sequence ID" value="NYI43733.1"/>
    <property type="molecule type" value="Genomic_DNA"/>
</dbReference>
<feature type="transmembrane region" description="Helical" evidence="1">
    <location>
        <begin position="63"/>
        <end position="84"/>
    </location>
</feature>
<reference evidence="2 3" key="1">
    <citation type="submission" date="2020-07" db="EMBL/GenBank/DDBJ databases">
        <title>Sequencing the genomes of 1000 actinobacteria strains.</title>
        <authorList>
            <person name="Klenk H.-P."/>
        </authorList>
    </citation>
    <scope>NUCLEOTIDE SEQUENCE [LARGE SCALE GENOMIC DNA]</scope>
    <source>
        <strain evidence="2 3">DSM 15131</strain>
    </source>
</reference>
<keyword evidence="1" id="KW-1133">Transmembrane helix</keyword>
<dbReference type="Proteomes" id="UP000562045">
    <property type="component" value="Unassembled WGS sequence"/>
</dbReference>
<name>A0A7Y9ZGA2_9ACTN</name>
<accession>A0A7Y9ZGA2</accession>
<comment type="caution">
    <text evidence="2">The sequence shown here is derived from an EMBL/GenBank/DDBJ whole genome shotgun (WGS) entry which is preliminary data.</text>
</comment>
<evidence type="ECO:0000256" key="1">
    <source>
        <dbReference type="SAM" id="Phobius"/>
    </source>
</evidence>
<proteinExistence type="predicted"/>
<evidence type="ECO:0000313" key="3">
    <source>
        <dbReference type="Proteomes" id="UP000562045"/>
    </source>
</evidence>
<gene>
    <name evidence="2" type="ORF">BJ993_000813</name>
</gene>